<dbReference type="EMBL" id="VEVO01000001">
    <property type="protein sequence ID" value="KAF0047369.1"/>
    <property type="molecule type" value="Genomic_DNA"/>
</dbReference>
<reference evidence="1 2" key="1">
    <citation type="submission" date="2019-06" db="EMBL/GenBank/DDBJ databases">
        <title>Draft genomes of female and male turbot (Scophthalmus maximus).</title>
        <authorList>
            <person name="Xu H."/>
            <person name="Xu X.-W."/>
            <person name="Shao C."/>
            <person name="Chen S."/>
        </authorList>
    </citation>
    <scope>NUCLEOTIDE SEQUENCE [LARGE SCALE GENOMIC DNA]</scope>
    <source>
        <strain evidence="1">Ysfricsl-2016a</strain>
        <tissue evidence="1">Blood</tissue>
    </source>
</reference>
<evidence type="ECO:0000313" key="2">
    <source>
        <dbReference type="Proteomes" id="UP000438429"/>
    </source>
</evidence>
<accession>A0A6A4TR60</accession>
<proteinExistence type="predicted"/>
<sequence length="152" mass="17311">MTEGKDARCFRERYVNWHSSQIFEFVLICDEATMTPLTVDKSTMTLTLLSSRGDWQECDEATMTPLTVDKSTMTLTLLSSRGDWQEVKNDVMNPNTLAHWKSNNLNPTFIHRPTSPLIPSNPLGRTESDCLTRLRKTRGLLIGPCRCRSSFP</sequence>
<organism evidence="1 2">
    <name type="scientific">Scophthalmus maximus</name>
    <name type="common">Turbot</name>
    <name type="synonym">Psetta maxima</name>
    <dbReference type="NCBI Taxonomy" id="52904"/>
    <lineage>
        <taxon>Eukaryota</taxon>
        <taxon>Metazoa</taxon>
        <taxon>Chordata</taxon>
        <taxon>Craniata</taxon>
        <taxon>Vertebrata</taxon>
        <taxon>Euteleostomi</taxon>
        <taxon>Actinopterygii</taxon>
        <taxon>Neopterygii</taxon>
        <taxon>Teleostei</taxon>
        <taxon>Neoteleostei</taxon>
        <taxon>Acanthomorphata</taxon>
        <taxon>Carangaria</taxon>
        <taxon>Pleuronectiformes</taxon>
        <taxon>Pleuronectoidei</taxon>
        <taxon>Scophthalmidae</taxon>
        <taxon>Scophthalmus</taxon>
    </lineage>
</organism>
<protein>
    <submittedName>
        <fullName evidence="1">Uncharacterized protein</fullName>
    </submittedName>
</protein>
<dbReference type="Proteomes" id="UP000438429">
    <property type="component" value="Unassembled WGS sequence"/>
</dbReference>
<comment type="caution">
    <text evidence="1">The sequence shown here is derived from an EMBL/GenBank/DDBJ whole genome shotgun (WGS) entry which is preliminary data.</text>
</comment>
<name>A0A6A4TR60_SCOMX</name>
<gene>
    <name evidence="1" type="ORF">F2P81_001002</name>
</gene>
<dbReference type="AlphaFoldDB" id="A0A6A4TR60"/>
<evidence type="ECO:0000313" key="1">
    <source>
        <dbReference type="EMBL" id="KAF0047369.1"/>
    </source>
</evidence>